<dbReference type="EMBL" id="JAGSXJ010000012">
    <property type="protein sequence ID" value="KAH6686823.1"/>
    <property type="molecule type" value="Genomic_DNA"/>
</dbReference>
<dbReference type="InterPro" id="IPR008928">
    <property type="entry name" value="6-hairpin_glycosidase_sf"/>
</dbReference>
<sequence length="799" mass="86478">MLSTSGTIITPKEVLPSEGRPDSRTPLPIILSNIDGQGASEIIFDYGTCQGGIPVFTITSASGPIDRIPFQVTYSETREGIDHEKGDGPFFLFSNAMDSYRSCSHETSRGTDTQIIEARLNQYSQRYQKISLVLPETSLTFSAVGFRKVRPDTPVKSTFSCSDPLLNSIWKDGVRTLDLCTVRKGETRPAWDVTSEGTRVYGGHWAPCRKGTSWTDKTVTFAARIETGGASWGVRMVANGLVLCLDAETRVLTAVEGLSNTSSLLPVVPRGTWTVSPAVDLSRWFSVRTVVSGESVKVLIGDEAVAEVTDVRIRPLLTGDRINTGSVALGGPEGWVTLYKSINVTDPDGKVLYQNDMLAADADRVHADFQVGSNPLACTVDGAKRDRACFGGDVFVMGRSLAYSTADFEAWRGSIKLLASHQTADGYLGNLCSIQAPQHEGEDEPPTYAFYSLTYALLLAVSVRDYWMHSGDWKTVERCYPKLEKLVRFAETFSNSDGLLEAPPGLQMTWFPMGGPVMGVSSGVNVAYYDALSSMAEMSRNDLARPWYTSRAKALKEAIYKHMWNPETGILRLGSSLPSDGFCQDINGYAISRGIVPHHPRTTTALAGHASELPPAFQGMGHWDKLGVTSPYASGFAAEALFSMNQGDSALGLLRRVWGVMSDPSSADYSGAHWEAMKVDGSPFNHDVSLAHGWSTWPVALLPRYLAGMRPLSPGWTKFGVEPVFAGLEHVEASVETPMGKIEVAIVFASDGATGALTVLAPPGSTSTTVLPPSWVLEGPSDIDGTGRPVTQCFRKMEA</sequence>
<proteinExistence type="predicted"/>
<dbReference type="Pfam" id="PF17390">
    <property type="entry name" value="Bac_rhamnosid_C"/>
    <property type="match status" value="1"/>
</dbReference>
<name>A0A9P8VBH1_9PEZI</name>
<dbReference type="AlphaFoldDB" id="A0A9P8VBH1"/>
<feature type="domain" description="Alpha-L-rhamnosidase C-terminal" evidence="3">
    <location>
        <begin position="708"/>
        <end position="774"/>
    </location>
</feature>
<dbReference type="Pfam" id="PF17389">
    <property type="entry name" value="Bac_rhamnosid6H"/>
    <property type="match status" value="1"/>
</dbReference>
<dbReference type="GO" id="GO:0005975">
    <property type="term" value="P:carbohydrate metabolic process"/>
    <property type="evidence" value="ECO:0007669"/>
    <property type="project" value="InterPro"/>
</dbReference>
<organism evidence="4 5">
    <name type="scientific">Plectosphaerella plurivora</name>
    <dbReference type="NCBI Taxonomy" id="936078"/>
    <lineage>
        <taxon>Eukaryota</taxon>
        <taxon>Fungi</taxon>
        <taxon>Dikarya</taxon>
        <taxon>Ascomycota</taxon>
        <taxon>Pezizomycotina</taxon>
        <taxon>Sordariomycetes</taxon>
        <taxon>Hypocreomycetidae</taxon>
        <taxon>Glomerellales</taxon>
        <taxon>Plectosphaerellaceae</taxon>
        <taxon>Plectosphaerella</taxon>
    </lineage>
</organism>
<dbReference type="InterPro" id="IPR035398">
    <property type="entry name" value="Bac_rhamnosid_C"/>
</dbReference>
<dbReference type="GO" id="GO:0003824">
    <property type="term" value="F:catalytic activity"/>
    <property type="evidence" value="ECO:0007669"/>
    <property type="project" value="UniProtKB-ARBA"/>
</dbReference>
<keyword evidence="5" id="KW-1185">Reference proteome</keyword>
<evidence type="ECO:0000259" key="3">
    <source>
        <dbReference type="Pfam" id="PF17390"/>
    </source>
</evidence>
<comment type="caution">
    <text evidence="4">The sequence shown here is derived from an EMBL/GenBank/DDBJ whole genome shotgun (WGS) entry which is preliminary data.</text>
</comment>
<dbReference type="InterPro" id="IPR035396">
    <property type="entry name" value="Bac_rhamnosid6H"/>
</dbReference>
<evidence type="ECO:0000313" key="5">
    <source>
        <dbReference type="Proteomes" id="UP000770015"/>
    </source>
</evidence>
<evidence type="ECO:0000259" key="2">
    <source>
        <dbReference type="Pfam" id="PF17389"/>
    </source>
</evidence>
<dbReference type="Proteomes" id="UP000770015">
    <property type="component" value="Unassembled WGS sequence"/>
</dbReference>
<dbReference type="OrthoDB" id="10036721at2759"/>
<feature type="region of interest" description="Disordered" evidence="1">
    <location>
        <begin position="1"/>
        <end position="24"/>
    </location>
</feature>
<protein>
    <submittedName>
        <fullName evidence="4">Bacterial alpha-L-rhamnosidase domain-containing protein</fullName>
    </submittedName>
</protein>
<dbReference type="InterPro" id="IPR012341">
    <property type="entry name" value="6hp_glycosidase-like_sf"/>
</dbReference>
<evidence type="ECO:0000313" key="4">
    <source>
        <dbReference type="EMBL" id="KAH6686823.1"/>
    </source>
</evidence>
<accession>A0A9P8VBH1</accession>
<dbReference type="PANTHER" id="PTHR34987">
    <property type="entry name" value="C, PUTATIVE (AFU_ORTHOLOGUE AFUA_3G02880)-RELATED"/>
    <property type="match status" value="1"/>
</dbReference>
<feature type="domain" description="Alpha-L-rhamnosidase six-hairpin glycosidase" evidence="2">
    <location>
        <begin position="373"/>
        <end position="604"/>
    </location>
</feature>
<evidence type="ECO:0000256" key="1">
    <source>
        <dbReference type="SAM" id="MobiDB-lite"/>
    </source>
</evidence>
<dbReference type="Gene3D" id="2.60.120.560">
    <property type="entry name" value="Exo-inulinase, domain 1"/>
    <property type="match status" value="1"/>
</dbReference>
<reference evidence="4" key="1">
    <citation type="journal article" date="2021" name="Nat. Commun.">
        <title>Genetic determinants of endophytism in the Arabidopsis root mycobiome.</title>
        <authorList>
            <person name="Mesny F."/>
            <person name="Miyauchi S."/>
            <person name="Thiergart T."/>
            <person name="Pickel B."/>
            <person name="Atanasova L."/>
            <person name="Karlsson M."/>
            <person name="Huettel B."/>
            <person name="Barry K.W."/>
            <person name="Haridas S."/>
            <person name="Chen C."/>
            <person name="Bauer D."/>
            <person name="Andreopoulos W."/>
            <person name="Pangilinan J."/>
            <person name="LaButti K."/>
            <person name="Riley R."/>
            <person name="Lipzen A."/>
            <person name="Clum A."/>
            <person name="Drula E."/>
            <person name="Henrissat B."/>
            <person name="Kohler A."/>
            <person name="Grigoriev I.V."/>
            <person name="Martin F.M."/>
            <person name="Hacquard S."/>
        </authorList>
    </citation>
    <scope>NUCLEOTIDE SEQUENCE</scope>
    <source>
        <strain evidence="4">MPI-SDFR-AT-0117</strain>
    </source>
</reference>
<gene>
    <name evidence="4" type="ORF">F5X68DRAFT_240281</name>
</gene>
<dbReference type="SUPFAM" id="SSF48208">
    <property type="entry name" value="Six-hairpin glycosidases"/>
    <property type="match status" value="1"/>
</dbReference>
<dbReference type="Gene3D" id="2.60.420.10">
    <property type="entry name" value="Maltose phosphorylase, domain 3"/>
    <property type="match status" value="1"/>
</dbReference>
<dbReference type="Gene3D" id="1.50.10.10">
    <property type="match status" value="1"/>
</dbReference>
<dbReference type="PANTHER" id="PTHR34987:SF4">
    <property type="entry name" value="ALPHA-L-RHAMNOSIDASE C-TERMINAL DOMAIN-CONTAINING PROTEIN"/>
    <property type="match status" value="1"/>
</dbReference>